<name>A0ABR3JC63_9AGAR</name>
<keyword evidence="3" id="KW-1185">Reference proteome</keyword>
<organism evidence="2 3">
    <name type="scientific">Hohenbuehelia grisea</name>
    <dbReference type="NCBI Taxonomy" id="104357"/>
    <lineage>
        <taxon>Eukaryota</taxon>
        <taxon>Fungi</taxon>
        <taxon>Dikarya</taxon>
        <taxon>Basidiomycota</taxon>
        <taxon>Agaricomycotina</taxon>
        <taxon>Agaricomycetes</taxon>
        <taxon>Agaricomycetidae</taxon>
        <taxon>Agaricales</taxon>
        <taxon>Pleurotineae</taxon>
        <taxon>Pleurotaceae</taxon>
        <taxon>Hohenbuehelia</taxon>
    </lineage>
</organism>
<dbReference type="Proteomes" id="UP001556367">
    <property type="component" value="Unassembled WGS sequence"/>
</dbReference>
<proteinExistence type="predicted"/>
<evidence type="ECO:0000259" key="1">
    <source>
        <dbReference type="PROSITE" id="PS50181"/>
    </source>
</evidence>
<comment type="caution">
    <text evidence="2">The sequence shown here is derived from an EMBL/GenBank/DDBJ whole genome shotgun (WGS) entry which is preliminary data.</text>
</comment>
<dbReference type="InterPro" id="IPR001810">
    <property type="entry name" value="F-box_dom"/>
</dbReference>
<evidence type="ECO:0000313" key="2">
    <source>
        <dbReference type="EMBL" id="KAL0953229.1"/>
    </source>
</evidence>
<dbReference type="PROSITE" id="PS50181">
    <property type="entry name" value="FBOX"/>
    <property type="match status" value="1"/>
</dbReference>
<gene>
    <name evidence="2" type="ORF">HGRIS_004482</name>
</gene>
<dbReference type="SUPFAM" id="SSF81383">
    <property type="entry name" value="F-box domain"/>
    <property type="match status" value="1"/>
</dbReference>
<dbReference type="SMART" id="SM00256">
    <property type="entry name" value="FBOX"/>
    <property type="match status" value="1"/>
</dbReference>
<dbReference type="EMBL" id="JASNQZ010000008">
    <property type="protein sequence ID" value="KAL0953229.1"/>
    <property type="molecule type" value="Genomic_DNA"/>
</dbReference>
<accession>A0ABR3JC63</accession>
<dbReference type="Gene3D" id="1.20.1280.50">
    <property type="match status" value="1"/>
</dbReference>
<sequence>MPQASLPVELIVHVFTVLEAEELPAFRLVCKLFRDLIDSDVNIQYKIALLEACQVDCPSNATGPSKKLKTLRAHQHAWSRLDLSTFTDFEERNGMSWQLSGSILANTNFDKTYIKIRRLPSVLRGISWSEWSLTDFNFRFVCYIVDGTQDLLVLLQRLEQRGTIQCLHLRKASDGHDHPLEGGQGVTLFIPSTTIRKALDFAGSEFEIDIPWENWGSRGGLFSLFGSHCVNGTRVLAPNSQIGTRKVIIELIDFNPYAARRAQHNQDMDHNTYNILEGTAGAFFVDDALTTLAVTSITKRVIWRLTEFRGKAFETLMGQDSIVFIDDEGFRLFTF</sequence>
<evidence type="ECO:0000313" key="3">
    <source>
        <dbReference type="Proteomes" id="UP001556367"/>
    </source>
</evidence>
<dbReference type="Pfam" id="PF12937">
    <property type="entry name" value="F-box-like"/>
    <property type="match status" value="1"/>
</dbReference>
<dbReference type="InterPro" id="IPR036047">
    <property type="entry name" value="F-box-like_dom_sf"/>
</dbReference>
<reference evidence="3" key="1">
    <citation type="submission" date="2024-06" db="EMBL/GenBank/DDBJ databases">
        <title>Multi-omics analyses provide insights into the biosynthesis of the anticancer antibiotic pleurotin in Hohenbuehelia grisea.</title>
        <authorList>
            <person name="Weaver J.A."/>
            <person name="Alberti F."/>
        </authorList>
    </citation>
    <scope>NUCLEOTIDE SEQUENCE [LARGE SCALE GENOMIC DNA]</scope>
    <source>
        <strain evidence="3">T-177</strain>
    </source>
</reference>
<feature type="domain" description="F-box" evidence="1">
    <location>
        <begin position="1"/>
        <end position="48"/>
    </location>
</feature>
<protein>
    <recommendedName>
        <fullName evidence="1">F-box domain-containing protein</fullName>
    </recommendedName>
</protein>